<sequence>MLFTCSLHVVYVCFMCCLRVVYVSALWTSGHSLYTELILQQVQVRSRFSLLLSRPPILLLPTASLHTGDTTSLMDAVTSLAKSGDAGAASACPPTCLSLEARWEEAEET</sequence>
<reference evidence="2 3" key="1">
    <citation type="submission" date="2021-06" db="EMBL/GenBank/DDBJ databases">
        <authorList>
            <person name="Palmer J.M."/>
        </authorList>
    </citation>
    <scope>NUCLEOTIDE SEQUENCE [LARGE SCALE GENOMIC DNA]</scope>
    <source>
        <strain evidence="2 3">AS_MEX2019</strain>
        <tissue evidence="2">Muscle</tissue>
    </source>
</reference>
<keyword evidence="1" id="KW-0812">Transmembrane</keyword>
<proteinExistence type="predicted"/>
<feature type="transmembrane region" description="Helical" evidence="1">
    <location>
        <begin position="6"/>
        <end position="27"/>
    </location>
</feature>
<comment type="caution">
    <text evidence="2">The sequence shown here is derived from an EMBL/GenBank/DDBJ whole genome shotgun (WGS) entry which is preliminary data.</text>
</comment>
<gene>
    <name evidence="2" type="ORF">AMECASPLE_032514</name>
</gene>
<evidence type="ECO:0000256" key="1">
    <source>
        <dbReference type="SAM" id="Phobius"/>
    </source>
</evidence>
<dbReference type="Proteomes" id="UP001469553">
    <property type="component" value="Unassembled WGS sequence"/>
</dbReference>
<protein>
    <recommendedName>
        <fullName evidence="4">Secreted protein</fullName>
    </recommendedName>
</protein>
<evidence type="ECO:0008006" key="4">
    <source>
        <dbReference type="Google" id="ProtNLM"/>
    </source>
</evidence>
<keyword evidence="1" id="KW-1133">Transmembrane helix</keyword>
<accession>A0ABV1A206</accession>
<organism evidence="2 3">
    <name type="scientific">Ameca splendens</name>
    <dbReference type="NCBI Taxonomy" id="208324"/>
    <lineage>
        <taxon>Eukaryota</taxon>
        <taxon>Metazoa</taxon>
        <taxon>Chordata</taxon>
        <taxon>Craniata</taxon>
        <taxon>Vertebrata</taxon>
        <taxon>Euteleostomi</taxon>
        <taxon>Actinopterygii</taxon>
        <taxon>Neopterygii</taxon>
        <taxon>Teleostei</taxon>
        <taxon>Neoteleostei</taxon>
        <taxon>Acanthomorphata</taxon>
        <taxon>Ovalentaria</taxon>
        <taxon>Atherinomorphae</taxon>
        <taxon>Cyprinodontiformes</taxon>
        <taxon>Goodeidae</taxon>
        <taxon>Ameca</taxon>
    </lineage>
</organism>
<name>A0ABV1A206_9TELE</name>
<keyword evidence="3" id="KW-1185">Reference proteome</keyword>
<evidence type="ECO:0000313" key="2">
    <source>
        <dbReference type="EMBL" id="MEQ2312582.1"/>
    </source>
</evidence>
<dbReference type="EMBL" id="JAHRIP010079470">
    <property type="protein sequence ID" value="MEQ2312582.1"/>
    <property type="molecule type" value="Genomic_DNA"/>
</dbReference>
<keyword evidence="1" id="KW-0472">Membrane</keyword>
<evidence type="ECO:0000313" key="3">
    <source>
        <dbReference type="Proteomes" id="UP001469553"/>
    </source>
</evidence>